<keyword evidence="7 8" id="KW-0067">ATP-binding</keyword>
<dbReference type="InterPro" id="IPR027417">
    <property type="entry name" value="P-loop_NTPase"/>
</dbReference>
<feature type="binding site" evidence="8">
    <location>
        <position position="141"/>
    </location>
    <ligand>
        <name>Zn(2+)</name>
        <dbReference type="ChEBI" id="CHEBI:29105"/>
    </ligand>
</feature>
<dbReference type="STRING" id="474960.SAMN05216180_1338"/>
<dbReference type="OrthoDB" id="9781579at2"/>
<protein>
    <recommendedName>
        <fullName evidence="2 8">Thymidine kinase</fullName>
        <ecNumber evidence="2 8">2.7.1.21</ecNumber>
    </recommendedName>
</protein>
<feature type="binding site" evidence="8">
    <location>
        <position position="143"/>
    </location>
    <ligand>
        <name>Zn(2+)</name>
        <dbReference type="ChEBI" id="CHEBI:29105"/>
    </ligand>
</feature>
<keyword evidence="8" id="KW-0479">Metal-binding</keyword>
<keyword evidence="4 8" id="KW-0808">Transferase</keyword>
<feature type="binding site" evidence="10">
    <location>
        <begin position="165"/>
        <end position="168"/>
    </location>
    <ligand>
        <name>substrate</name>
    </ligand>
</feature>
<dbReference type="NCBIfam" id="NF003300">
    <property type="entry name" value="PRK04296.1-5"/>
    <property type="match status" value="1"/>
</dbReference>
<dbReference type="GO" id="GO:0004797">
    <property type="term" value="F:thymidine kinase activity"/>
    <property type="evidence" value="ECO:0007669"/>
    <property type="project" value="UniProtKB-UniRule"/>
</dbReference>
<dbReference type="GO" id="GO:0046104">
    <property type="term" value="P:thymidine metabolic process"/>
    <property type="evidence" value="ECO:0007669"/>
    <property type="project" value="TreeGrafter"/>
</dbReference>
<dbReference type="InterPro" id="IPR001267">
    <property type="entry name" value="Thymidine_kinase"/>
</dbReference>
<feature type="binding site" evidence="8">
    <location>
        <position position="177"/>
    </location>
    <ligand>
        <name>Zn(2+)</name>
        <dbReference type="ChEBI" id="CHEBI:29105"/>
    </ligand>
</feature>
<dbReference type="PIRSF" id="PIRSF035805">
    <property type="entry name" value="TK_cell"/>
    <property type="match status" value="1"/>
</dbReference>
<keyword evidence="5 8" id="KW-0547">Nucleotide-binding</keyword>
<keyword evidence="14" id="KW-1185">Reference proteome</keyword>
<feature type="binding site" evidence="8">
    <location>
        <begin position="84"/>
        <end position="87"/>
    </location>
    <ligand>
        <name>ATP</name>
        <dbReference type="ChEBI" id="CHEBI:30616"/>
    </ligand>
</feature>
<accession>A0A1H8AHB0</accession>
<evidence type="ECO:0000256" key="12">
    <source>
        <dbReference type="RuleBase" id="RU004165"/>
    </source>
</evidence>
<evidence type="ECO:0000256" key="1">
    <source>
        <dbReference type="ARBA" id="ARBA00007587"/>
    </source>
</evidence>
<keyword evidence="8" id="KW-0862">Zinc</keyword>
<comment type="subunit">
    <text evidence="8">Homotetramer.</text>
</comment>
<feature type="binding site" evidence="10">
    <location>
        <position position="173"/>
    </location>
    <ligand>
        <name>substrate</name>
    </ligand>
</feature>
<evidence type="ECO:0000256" key="4">
    <source>
        <dbReference type="ARBA" id="ARBA00022679"/>
    </source>
</evidence>
<dbReference type="SUPFAM" id="SSF57716">
    <property type="entry name" value="Glucocorticoid receptor-like (DNA-binding domain)"/>
    <property type="match status" value="1"/>
</dbReference>
<dbReference type="Gene3D" id="3.40.50.300">
    <property type="entry name" value="P-loop containing nucleotide triphosphate hydrolases"/>
    <property type="match status" value="1"/>
</dbReference>
<evidence type="ECO:0000256" key="6">
    <source>
        <dbReference type="ARBA" id="ARBA00022777"/>
    </source>
</evidence>
<evidence type="ECO:0000256" key="9">
    <source>
        <dbReference type="PIRSR" id="PIRSR035805-1"/>
    </source>
</evidence>
<comment type="subcellular location">
    <subcellularLocation>
        <location evidence="8">Cytoplasm</location>
    </subcellularLocation>
</comment>
<dbReference type="RefSeq" id="WP_092752889.1">
    <property type="nucleotide sequence ID" value="NZ_FOCG01000001.1"/>
</dbReference>
<keyword evidence="6 8" id="KW-0418">Kinase</keyword>
<evidence type="ECO:0000256" key="2">
    <source>
        <dbReference type="ARBA" id="ARBA00012118"/>
    </source>
</evidence>
<dbReference type="Proteomes" id="UP000199158">
    <property type="component" value="Unassembled WGS sequence"/>
</dbReference>
<dbReference type="GO" id="GO:0071897">
    <property type="term" value="P:DNA biosynthetic process"/>
    <property type="evidence" value="ECO:0007669"/>
    <property type="project" value="UniProtKB-KW"/>
</dbReference>
<proteinExistence type="inferred from homology"/>
<dbReference type="GO" id="GO:0008270">
    <property type="term" value="F:zinc ion binding"/>
    <property type="evidence" value="ECO:0007669"/>
    <property type="project" value="UniProtKB-UniRule"/>
</dbReference>
<feature type="binding site" evidence="8">
    <location>
        <position position="180"/>
    </location>
    <ligand>
        <name>Zn(2+)</name>
        <dbReference type="ChEBI" id="CHEBI:29105"/>
    </ligand>
</feature>
<dbReference type="PANTHER" id="PTHR11441">
    <property type="entry name" value="THYMIDINE KINASE"/>
    <property type="match status" value="1"/>
</dbReference>
<keyword evidence="8" id="KW-0963">Cytoplasm</keyword>
<dbReference type="GO" id="GO:0005524">
    <property type="term" value="F:ATP binding"/>
    <property type="evidence" value="ECO:0007669"/>
    <property type="project" value="UniProtKB-UniRule"/>
</dbReference>
<sequence length="186" mass="20917">MPKLYFKYGAMGSSKSAQALMAKFNYEEKGYNVGLMKPALDSRDGADIVKSRIGLTGKGIVITPKMDLNDWFLHNKQYDVLIIDEAQFLTGIQIDQLKEIAMNSVPVLCYGLKTDFRTQMFEGSKRLFEIADSLTEIKSVCKCGRKAEVNARIKDGKIVKEGEQIEIGGNDKYIGLCYHCWQQGKL</sequence>
<comment type="caution">
    <text evidence="8">Lacks conserved residue(s) required for the propagation of feature annotation.</text>
</comment>
<evidence type="ECO:0000256" key="3">
    <source>
        <dbReference type="ARBA" id="ARBA00022634"/>
    </source>
</evidence>
<evidence type="ECO:0000313" key="14">
    <source>
        <dbReference type="Proteomes" id="UP000199158"/>
    </source>
</evidence>
<organism evidence="13 14">
    <name type="scientific">Hydrogenoanaerobacterium saccharovorans</name>
    <dbReference type="NCBI Taxonomy" id="474960"/>
    <lineage>
        <taxon>Bacteria</taxon>
        <taxon>Bacillati</taxon>
        <taxon>Bacillota</taxon>
        <taxon>Clostridia</taxon>
        <taxon>Eubacteriales</taxon>
        <taxon>Oscillospiraceae</taxon>
        <taxon>Hydrogenoanaerobacterium</taxon>
    </lineage>
</organism>
<dbReference type="GO" id="GO:0005829">
    <property type="term" value="C:cytosol"/>
    <property type="evidence" value="ECO:0007669"/>
    <property type="project" value="TreeGrafter"/>
</dbReference>
<dbReference type="EC" id="2.7.1.21" evidence="2 8"/>
<dbReference type="EMBL" id="FOCG01000001">
    <property type="protein sequence ID" value="SEM70110.1"/>
    <property type="molecule type" value="Genomic_DNA"/>
</dbReference>
<gene>
    <name evidence="8" type="primary">tdk</name>
    <name evidence="13" type="ORF">SAMN05216180_1338</name>
</gene>
<evidence type="ECO:0000313" key="13">
    <source>
        <dbReference type="EMBL" id="SEM70110.1"/>
    </source>
</evidence>
<feature type="active site" description="Proton acceptor" evidence="8 9">
    <location>
        <position position="85"/>
    </location>
</feature>
<evidence type="ECO:0000256" key="8">
    <source>
        <dbReference type="HAMAP-Rule" id="MF_00124"/>
    </source>
</evidence>
<keyword evidence="3 8" id="KW-0237">DNA synthesis</keyword>
<dbReference type="HAMAP" id="MF_00124">
    <property type="entry name" value="Thymidine_kinase"/>
    <property type="match status" value="1"/>
</dbReference>
<name>A0A1H8AHB0_9FIRM</name>
<comment type="catalytic activity">
    <reaction evidence="8 11">
        <text>thymidine + ATP = dTMP + ADP + H(+)</text>
        <dbReference type="Rhea" id="RHEA:19129"/>
        <dbReference type="ChEBI" id="CHEBI:15378"/>
        <dbReference type="ChEBI" id="CHEBI:17748"/>
        <dbReference type="ChEBI" id="CHEBI:30616"/>
        <dbReference type="ChEBI" id="CHEBI:63528"/>
        <dbReference type="ChEBI" id="CHEBI:456216"/>
        <dbReference type="EC" id="2.7.1.21"/>
    </reaction>
</comment>
<evidence type="ECO:0000256" key="10">
    <source>
        <dbReference type="PIRSR" id="PIRSR035805-2"/>
    </source>
</evidence>
<reference evidence="13 14" key="1">
    <citation type="submission" date="2016-10" db="EMBL/GenBank/DDBJ databases">
        <authorList>
            <person name="de Groot N.N."/>
        </authorList>
    </citation>
    <scope>NUCLEOTIDE SEQUENCE [LARGE SCALE GENOMIC DNA]</scope>
    <source>
        <strain evidence="13 14">CGMCC 1.5070</strain>
    </source>
</reference>
<dbReference type="AlphaFoldDB" id="A0A1H8AHB0"/>
<evidence type="ECO:0000256" key="5">
    <source>
        <dbReference type="ARBA" id="ARBA00022741"/>
    </source>
</evidence>
<evidence type="ECO:0000256" key="11">
    <source>
        <dbReference type="RuleBase" id="RU000544"/>
    </source>
</evidence>
<evidence type="ECO:0000256" key="7">
    <source>
        <dbReference type="ARBA" id="ARBA00022840"/>
    </source>
</evidence>
<dbReference type="SUPFAM" id="SSF52540">
    <property type="entry name" value="P-loop containing nucleoside triphosphate hydrolases"/>
    <property type="match status" value="1"/>
</dbReference>
<dbReference type="Gene3D" id="3.30.60.20">
    <property type="match status" value="1"/>
</dbReference>
<dbReference type="Pfam" id="PF00265">
    <property type="entry name" value="TK"/>
    <property type="match status" value="1"/>
</dbReference>
<dbReference type="PANTHER" id="PTHR11441:SF0">
    <property type="entry name" value="THYMIDINE KINASE, CYTOSOLIC"/>
    <property type="match status" value="1"/>
</dbReference>
<comment type="similarity">
    <text evidence="1 8 12">Belongs to the thymidine kinase family.</text>
</comment>